<dbReference type="HOGENOM" id="CLU_1691529_0_0_2"/>
<proteinExistence type="predicted"/>
<dbReference type="Proteomes" id="UP000002487">
    <property type="component" value="Chromosome"/>
</dbReference>
<keyword evidence="3" id="KW-1185">Reference proteome</keyword>
<evidence type="ECO:0000313" key="3">
    <source>
        <dbReference type="Proteomes" id="UP000002487"/>
    </source>
</evidence>
<dbReference type="KEGG" id="mac:MA_3480"/>
<name>Q8TKC8_METAC</name>
<sequence length="155" mass="16914">MEAFILPVPLKNDLEVVKFPLSENRKASSNNPCSNGGNRTGKSSLPENSDRALLSVLQDLQVSKGLPAQSGNHGAEIPKVDKRLIKGNDLSGPINRKCAKTPENIFLLCKRVTGKPLYQLVDKSHSDDSENPVSGCYPGNKQVRITVNTHVNRKN</sequence>
<protein>
    <submittedName>
        <fullName evidence="2">Uncharacterized protein</fullName>
    </submittedName>
</protein>
<organism evidence="2 3">
    <name type="scientific">Methanosarcina acetivorans (strain ATCC 35395 / DSM 2834 / JCM 12185 / C2A)</name>
    <dbReference type="NCBI Taxonomy" id="188937"/>
    <lineage>
        <taxon>Archaea</taxon>
        <taxon>Methanobacteriati</taxon>
        <taxon>Methanobacteriota</taxon>
        <taxon>Stenosarchaea group</taxon>
        <taxon>Methanomicrobia</taxon>
        <taxon>Methanosarcinales</taxon>
        <taxon>Methanosarcinaceae</taxon>
        <taxon>Methanosarcina</taxon>
    </lineage>
</organism>
<dbReference type="InParanoid" id="Q8TKC8"/>
<evidence type="ECO:0000256" key="1">
    <source>
        <dbReference type="SAM" id="MobiDB-lite"/>
    </source>
</evidence>
<dbReference type="AlphaFoldDB" id="Q8TKC8"/>
<gene>
    <name evidence="2" type="ordered locus">MA_3480</name>
</gene>
<reference evidence="2 3" key="1">
    <citation type="journal article" date="2002" name="Genome Res.">
        <title>The genome of Methanosarcina acetivorans reveals extensive metabolic and physiological diversity.</title>
        <authorList>
            <person name="Galagan J.E."/>
            <person name="Nusbaum C."/>
            <person name="Roy A."/>
            <person name="Endrizzi M.G."/>
            <person name="Macdonald P."/>
            <person name="FitzHugh W."/>
            <person name="Calvo S."/>
            <person name="Engels R."/>
            <person name="Smirnov S."/>
            <person name="Atnoor D."/>
            <person name="Brown A."/>
            <person name="Allen N."/>
            <person name="Naylor J."/>
            <person name="Stange-Thomann N."/>
            <person name="DeArellano K."/>
            <person name="Johnson R."/>
            <person name="Linton L."/>
            <person name="McEwan P."/>
            <person name="McKernan K."/>
            <person name="Talamas J."/>
            <person name="Tirrell A."/>
            <person name="Ye W."/>
            <person name="Zimmer A."/>
            <person name="Barber R.D."/>
            <person name="Cann I."/>
            <person name="Graham D.E."/>
            <person name="Grahame D.A."/>
            <person name="Guss A."/>
            <person name="Hedderich R."/>
            <person name="Ingram-Smith C."/>
            <person name="Kuettner C.H."/>
            <person name="Krzycki J.A."/>
            <person name="Leigh J.A."/>
            <person name="Li W."/>
            <person name="Liu J."/>
            <person name="Mukhopadhyay B."/>
            <person name="Reeve J.N."/>
            <person name="Smith K."/>
            <person name="Springer T.A."/>
            <person name="Umayam L.A."/>
            <person name="White O."/>
            <person name="White R.H."/>
            <person name="de Macario E.C."/>
            <person name="Ferry J.G."/>
            <person name="Jarrell K.F."/>
            <person name="Jing H."/>
            <person name="Macario A.J.L."/>
            <person name="Paulsen I."/>
            <person name="Pritchett M."/>
            <person name="Sowers K.R."/>
            <person name="Swanson R.V."/>
            <person name="Zinder S.H."/>
            <person name="Lander E."/>
            <person name="Metcalf W.W."/>
            <person name="Birren B."/>
        </authorList>
    </citation>
    <scope>NUCLEOTIDE SEQUENCE [LARGE SCALE GENOMIC DNA]</scope>
    <source>
        <strain evidence="3">ATCC 35395 / DSM 2834 / JCM 12185 / C2A</strain>
    </source>
</reference>
<dbReference type="EnsemblBacteria" id="AAM06846">
    <property type="protein sequence ID" value="AAM06846"/>
    <property type="gene ID" value="MA_3480"/>
</dbReference>
<accession>Q8TKC8</accession>
<evidence type="ECO:0000313" key="2">
    <source>
        <dbReference type="EMBL" id="AAM06846.1"/>
    </source>
</evidence>
<feature type="region of interest" description="Disordered" evidence="1">
    <location>
        <begin position="25"/>
        <end position="50"/>
    </location>
</feature>
<dbReference type="EMBL" id="AE010299">
    <property type="protein sequence ID" value="AAM06846.1"/>
    <property type="molecule type" value="Genomic_DNA"/>
</dbReference>
<feature type="compositionally biased region" description="Polar residues" evidence="1">
    <location>
        <begin position="27"/>
        <end position="47"/>
    </location>
</feature>